<dbReference type="Gene3D" id="3.40.50.2300">
    <property type="match status" value="2"/>
</dbReference>
<keyword evidence="1" id="KW-0805">Transcription regulation</keyword>
<dbReference type="GO" id="GO:0003700">
    <property type="term" value="F:DNA-binding transcription factor activity"/>
    <property type="evidence" value="ECO:0007669"/>
    <property type="project" value="TreeGrafter"/>
</dbReference>
<dbReference type="CDD" id="cd01545">
    <property type="entry name" value="PBP1_SalR"/>
    <property type="match status" value="1"/>
</dbReference>
<evidence type="ECO:0000259" key="4">
    <source>
        <dbReference type="PROSITE" id="PS50932"/>
    </source>
</evidence>
<organism evidence="5 6">
    <name type="scientific">alpha proteobacterium IMCC14465</name>
    <dbReference type="NCBI Taxonomy" id="1220535"/>
    <lineage>
        <taxon>Bacteria</taxon>
        <taxon>Pseudomonadati</taxon>
        <taxon>Pseudomonadota</taxon>
        <taxon>Alphaproteobacteria</taxon>
        <taxon>PS1 clade</taxon>
    </lineage>
</organism>
<keyword evidence="2" id="KW-0238">DNA-binding</keyword>
<keyword evidence="3" id="KW-0804">Transcription</keyword>
<dbReference type="InterPro" id="IPR000843">
    <property type="entry name" value="HTH_LacI"/>
</dbReference>
<evidence type="ECO:0000256" key="1">
    <source>
        <dbReference type="ARBA" id="ARBA00023015"/>
    </source>
</evidence>
<dbReference type="PROSITE" id="PS00356">
    <property type="entry name" value="HTH_LACI_1"/>
    <property type="match status" value="1"/>
</dbReference>
<dbReference type="Gene3D" id="1.10.260.40">
    <property type="entry name" value="lambda repressor-like DNA-binding domains"/>
    <property type="match status" value="1"/>
</dbReference>
<name>J9DXL7_9PROT</name>
<dbReference type="EMBL" id="ALYF01000012">
    <property type="protein sequence ID" value="EJW20424.1"/>
    <property type="molecule type" value="Genomic_DNA"/>
</dbReference>
<dbReference type="PANTHER" id="PTHR30146:SF153">
    <property type="entry name" value="LACTOSE OPERON REPRESSOR"/>
    <property type="match status" value="1"/>
</dbReference>
<sequence>MSTIHDVADKAGVSVKTVSRVLNDYSHVSAKTRDKVQSAIDELNYSPSSIARQMRLGDTLSVGLMYGDPSSGYQSSLNQAFLEACFNAGRYLVAELLNENDRDWVKQVTRFLDKTKIKNFVLVPPLCDSEDVHELLRHRGVNFVLISPSQTFPSCVSIVIDEQKAAIQITKHLIDQGHERIAHLTGDVMHVASLLRQRGYEKALTDAGLPIRSNFIKEGGFNYKKALTCSQELLSLPENARPTAIFCSNDEMAAATMMIASKMGLSVPEQLAIAGFDDSFISKVLWPQLTSVAQPFSKMASEAMQQLNNFPKSQEFDPIVRVLPHKLHVRDSSQSQS</sequence>
<evidence type="ECO:0000256" key="2">
    <source>
        <dbReference type="ARBA" id="ARBA00023125"/>
    </source>
</evidence>
<dbReference type="PRINTS" id="PR00036">
    <property type="entry name" value="HTHLACI"/>
</dbReference>
<dbReference type="PANTHER" id="PTHR30146">
    <property type="entry name" value="LACI-RELATED TRANSCRIPTIONAL REPRESSOR"/>
    <property type="match status" value="1"/>
</dbReference>
<dbReference type="SUPFAM" id="SSF53822">
    <property type="entry name" value="Periplasmic binding protein-like I"/>
    <property type="match status" value="1"/>
</dbReference>
<dbReference type="InterPro" id="IPR028082">
    <property type="entry name" value="Peripla_BP_I"/>
</dbReference>
<dbReference type="OrthoDB" id="9772505at2"/>
<dbReference type="GO" id="GO:0000976">
    <property type="term" value="F:transcription cis-regulatory region binding"/>
    <property type="evidence" value="ECO:0007669"/>
    <property type="project" value="TreeGrafter"/>
</dbReference>
<keyword evidence="6" id="KW-1185">Reference proteome</keyword>
<dbReference type="InterPro" id="IPR046335">
    <property type="entry name" value="LacI/GalR-like_sensor"/>
</dbReference>
<evidence type="ECO:0000256" key="3">
    <source>
        <dbReference type="ARBA" id="ARBA00023163"/>
    </source>
</evidence>
<gene>
    <name evidence="5" type="ORF">IMCC14465_18490</name>
</gene>
<dbReference type="Pfam" id="PF13377">
    <property type="entry name" value="Peripla_BP_3"/>
    <property type="match status" value="1"/>
</dbReference>
<dbReference type="Pfam" id="PF00356">
    <property type="entry name" value="LacI"/>
    <property type="match status" value="1"/>
</dbReference>
<dbReference type="PROSITE" id="PS50932">
    <property type="entry name" value="HTH_LACI_2"/>
    <property type="match status" value="1"/>
</dbReference>
<evidence type="ECO:0000313" key="5">
    <source>
        <dbReference type="EMBL" id="EJW20424.1"/>
    </source>
</evidence>
<dbReference type="STRING" id="1220535.IMCC14465_18490"/>
<evidence type="ECO:0000313" key="6">
    <source>
        <dbReference type="Proteomes" id="UP000004836"/>
    </source>
</evidence>
<comment type="caution">
    <text evidence="5">The sequence shown here is derived from an EMBL/GenBank/DDBJ whole genome shotgun (WGS) entry which is preliminary data.</text>
</comment>
<dbReference type="eggNOG" id="COG1609">
    <property type="taxonomic scope" value="Bacteria"/>
</dbReference>
<accession>J9DXL7</accession>
<dbReference type="SMART" id="SM00354">
    <property type="entry name" value="HTH_LACI"/>
    <property type="match status" value="1"/>
</dbReference>
<proteinExistence type="predicted"/>
<reference evidence="5 6" key="1">
    <citation type="journal article" date="2012" name="J. Bacteriol.">
        <title>Genome Sequence of Strain IMCC14465, Isolated from the East Sea, Belonging to the PS1 Clade of Alphaproteobacteria.</title>
        <authorList>
            <person name="Yang S.J."/>
            <person name="Kang I."/>
            <person name="Cho J.C."/>
        </authorList>
    </citation>
    <scope>NUCLEOTIDE SEQUENCE [LARGE SCALE GENOMIC DNA]</scope>
    <source>
        <strain evidence="5 6">IMCC14465</strain>
    </source>
</reference>
<dbReference type="CDD" id="cd01392">
    <property type="entry name" value="HTH_LacI"/>
    <property type="match status" value="1"/>
</dbReference>
<dbReference type="PATRIC" id="fig|1220535.3.peg.1839"/>
<dbReference type="AlphaFoldDB" id="J9DXL7"/>
<protein>
    <recommendedName>
        <fullName evidence="4">HTH lacI-type domain-containing protein</fullName>
    </recommendedName>
</protein>
<dbReference type="Proteomes" id="UP000004836">
    <property type="component" value="Unassembled WGS sequence"/>
</dbReference>
<dbReference type="SUPFAM" id="SSF47413">
    <property type="entry name" value="lambda repressor-like DNA-binding domains"/>
    <property type="match status" value="1"/>
</dbReference>
<feature type="domain" description="HTH lacI-type" evidence="4">
    <location>
        <begin position="2"/>
        <end position="56"/>
    </location>
</feature>
<dbReference type="InterPro" id="IPR010982">
    <property type="entry name" value="Lambda_DNA-bd_dom_sf"/>
</dbReference>